<dbReference type="EMBL" id="CP002998">
    <property type="protein sequence ID" value="AEM20625.1"/>
    <property type="molecule type" value="Genomic_DNA"/>
</dbReference>
<gene>
    <name evidence="1" type="ordered locus">BS1330_II1182</name>
</gene>
<organism evidence="1 2">
    <name type="scientific">Brucella suis biovar 1 (strain 1330)</name>
    <dbReference type="NCBI Taxonomy" id="204722"/>
    <lineage>
        <taxon>Bacteria</taxon>
        <taxon>Pseudomonadati</taxon>
        <taxon>Pseudomonadota</taxon>
        <taxon>Alphaproteobacteria</taxon>
        <taxon>Hyphomicrobiales</taxon>
        <taxon>Brucellaceae</taxon>
        <taxon>Brucella/Ochrobactrum group</taxon>
        <taxon>Brucella</taxon>
    </lineage>
</organism>
<dbReference type="KEGG" id="bms:BRA1191"/>
<keyword evidence="2" id="KW-1185">Reference proteome</keyword>
<dbReference type="AlphaFoldDB" id="A0A0H3G7Y4"/>
<evidence type="ECO:0000313" key="1">
    <source>
        <dbReference type="EMBL" id="AEM20625.1"/>
    </source>
</evidence>
<accession>A0A0H3G7Y4</accession>
<dbReference type="KEGG" id="bsi:BS1330_II1182"/>
<protein>
    <submittedName>
        <fullName evidence="1">Uncharacterized protein</fullName>
    </submittedName>
</protein>
<name>A0A0H3G7Y4_BRUSU</name>
<proteinExistence type="predicted"/>
<reference evidence="1 2" key="1">
    <citation type="journal article" date="2011" name="J. Bacteriol.">
        <title>Revised genome sequence of Brucella suis 1330.</title>
        <authorList>
            <person name="Tae H."/>
            <person name="Shallom S."/>
            <person name="Settlage R."/>
            <person name="Preston D."/>
            <person name="Adams L.G."/>
            <person name="Garner H.R."/>
        </authorList>
    </citation>
    <scope>NUCLEOTIDE SEQUENCE [LARGE SCALE GENOMIC DNA]</scope>
    <source>
        <strain evidence="1 2">1330</strain>
    </source>
</reference>
<dbReference type="Proteomes" id="UP000007104">
    <property type="component" value="Chromosome II"/>
</dbReference>
<dbReference type="HOGENOM" id="CLU_3286014_0_0_5"/>
<evidence type="ECO:0000313" key="2">
    <source>
        <dbReference type="Proteomes" id="UP000007104"/>
    </source>
</evidence>
<sequence>MLSQRHAHLKCSHNHFPASALQHLKQSGSLCFMEPFGIKS</sequence>